<reference evidence="5 6" key="1">
    <citation type="submission" date="2016-10" db="EMBL/GenBank/DDBJ databases">
        <authorList>
            <person name="de Groot N.N."/>
        </authorList>
    </citation>
    <scope>NUCLEOTIDE SEQUENCE [LARGE SCALE GENOMIC DNA]</scope>
    <source>
        <strain evidence="5 6">DSM 20678</strain>
    </source>
</reference>
<dbReference type="GO" id="GO:0003677">
    <property type="term" value="F:DNA binding"/>
    <property type="evidence" value="ECO:0007669"/>
    <property type="project" value="UniProtKB-KW"/>
</dbReference>
<keyword evidence="3" id="KW-0804">Transcription</keyword>
<dbReference type="CDD" id="cd07377">
    <property type="entry name" value="WHTH_GntR"/>
    <property type="match status" value="1"/>
</dbReference>
<dbReference type="RefSeq" id="WP_092281916.1">
    <property type="nucleotide sequence ID" value="NZ_FOXR01000003.1"/>
</dbReference>
<dbReference type="GO" id="GO:0003700">
    <property type="term" value="F:DNA-binding transcription factor activity"/>
    <property type="evidence" value="ECO:0007669"/>
    <property type="project" value="InterPro"/>
</dbReference>
<keyword evidence="6" id="KW-1185">Reference proteome</keyword>
<organism evidence="5 6">
    <name type="scientific">Caldicoprobacter faecalis</name>
    <dbReference type="NCBI Taxonomy" id="937334"/>
    <lineage>
        <taxon>Bacteria</taxon>
        <taxon>Bacillati</taxon>
        <taxon>Bacillota</taxon>
        <taxon>Clostridia</taxon>
        <taxon>Caldicoprobacterales</taxon>
        <taxon>Caldicoprobacteraceae</taxon>
        <taxon>Caldicoprobacter</taxon>
    </lineage>
</organism>
<proteinExistence type="predicted"/>
<evidence type="ECO:0000313" key="6">
    <source>
        <dbReference type="Proteomes" id="UP000198577"/>
    </source>
</evidence>
<dbReference type="InterPro" id="IPR000524">
    <property type="entry name" value="Tscrpt_reg_HTH_GntR"/>
</dbReference>
<gene>
    <name evidence="5" type="ORF">SAMN05444406_10366</name>
</gene>
<evidence type="ECO:0000256" key="3">
    <source>
        <dbReference type="ARBA" id="ARBA00023163"/>
    </source>
</evidence>
<dbReference type="PANTHER" id="PTHR38445:SF6">
    <property type="entry name" value="GNTR-FAMILY TRANSCRIPTIONAL REGULATOR"/>
    <property type="match status" value="1"/>
</dbReference>
<accession>A0A1I5SUX1</accession>
<evidence type="ECO:0000256" key="1">
    <source>
        <dbReference type="ARBA" id="ARBA00023015"/>
    </source>
</evidence>
<dbReference type="Gene3D" id="1.10.10.10">
    <property type="entry name" value="Winged helix-like DNA-binding domain superfamily/Winged helix DNA-binding domain"/>
    <property type="match status" value="1"/>
</dbReference>
<evidence type="ECO:0000259" key="4">
    <source>
        <dbReference type="PROSITE" id="PS50949"/>
    </source>
</evidence>
<dbReference type="PRINTS" id="PR00035">
    <property type="entry name" value="HTHGNTR"/>
</dbReference>
<protein>
    <submittedName>
        <fullName evidence="5">Transcriptional regulator, GntR family</fullName>
    </submittedName>
</protein>
<dbReference type="SUPFAM" id="SSF46785">
    <property type="entry name" value="Winged helix' DNA-binding domain"/>
    <property type="match status" value="1"/>
</dbReference>
<sequence>MPWDIKPDRPITQLIEQIQLKICSGVYPPGSRLPSVRDLAQEASVNPNTMQRALAKLEEDGLLYTNRTSGRFVTEDTDMIKQVRKRLAEKHVQDFLKKMTELGFDYNEIISIISAMIKTEEMKHE</sequence>
<dbReference type="Pfam" id="PF00392">
    <property type="entry name" value="GntR"/>
    <property type="match status" value="1"/>
</dbReference>
<dbReference type="STRING" id="937334.SAMN05444406_10366"/>
<dbReference type="PROSITE" id="PS50949">
    <property type="entry name" value="HTH_GNTR"/>
    <property type="match status" value="1"/>
</dbReference>
<dbReference type="OrthoDB" id="163333at2"/>
<keyword evidence="2" id="KW-0238">DNA-binding</keyword>
<dbReference type="PANTHER" id="PTHR38445">
    <property type="entry name" value="HTH-TYPE TRANSCRIPTIONAL REPRESSOR YTRA"/>
    <property type="match status" value="1"/>
</dbReference>
<evidence type="ECO:0000256" key="2">
    <source>
        <dbReference type="ARBA" id="ARBA00023125"/>
    </source>
</evidence>
<name>A0A1I5SUX1_9FIRM</name>
<dbReference type="EMBL" id="FOXR01000003">
    <property type="protein sequence ID" value="SFP74543.1"/>
    <property type="molecule type" value="Genomic_DNA"/>
</dbReference>
<dbReference type="InterPro" id="IPR036388">
    <property type="entry name" value="WH-like_DNA-bd_sf"/>
</dbReference>
<feature type="domain" description="HTH gntR-type" evidence="4">
    <location>
        <begin position="8"/>
        <end position="76"/>
    </location>
</feature>
<keyword evidence="1" id="KW-0805">Transcription regulation</keyword>
<evidence type="ECO:0000313" key="5">
    <source>
        <dbReference type="EMBL" id="SFP74543.1"/>
    </source>
</evidence>
<dbReference type="SMART" id="SM00345">
    <property type="entry name" value="HTH_GNTR"/>
    <property type="match status" value="1"/>
</dbReference>
<dbReference type="AlphaFoldDB" id="A0A1I5SUX1"/>
<dbReference type="InterPro" id="IPR036390">
    <property type="entry name" value="WH_DNA-bd_sf"/>
</dbReference>
<dbReference type="Proteomes" id="UP000198577">
    <property type="component" value="Unassembled WGS sequence"/>
</dbReference>